<accession>A0A9P0EB40</accession>
<reference evidence="2" key="1">
    <citation type="submission" date="2022-01" db="EMBL/GenBank/DDBJ databases">
        <authorList>
            <person name="King R."/>
        </authorList>
    </citation>
    <scope>NUCLEOTIDE SEQUENCE</scope>
</reference>
<organism evidence="2 3">
    <name type="scientific">Nezara viridula</name>
    <name type="common">Southern green stink bug</name>
    <name type="synonym">Cimex viridulus</name>
    <dbReference type="NCBI Taxonomy" id="85310"/>
    <lineage>
        <taxon>Eukaryota</taxon>
        <taxon>Metazoa</taxon>
        <taxon>Ecdysozoa</taxon>
        <taxon>Arthropoda</taxon>
        <taxon>Hexapoda</taxon>
        <taxon>Insecta</taxon>
        <taxon>Pterygota</taxon>
        <taxon>Neoptera</taxon>
        <taxon>Paraneoptera</taxon>
        <taxon>Hemiptera</taxon>
        <taxon>Heteroptera</taxon>
        <taxon>Panheteroptera</taxon>
        <taxon>Pentatomomorpha</taxon>
        <taxon>Pentatomoidea</taxon>
        <taxon>Pentatomidae</taxon>
        <taxon>Pentatominae</taxon>
        <taxon>Nezara</taxon>
    </lineage>
</organism>
<proteinExistence type="predicted"/>
<gene>
    <name evidence="2" type="ORF">NEZAVI_LOCUS2649</name>
</gene>
<dbReference type="OrthoDB" id="6357215at2759"/>
<dbReference type="PANTHER" id="PTHR34009:SF2">
    <property type="entry name" value="PROTEIN STAR"/>
    <property type="match status" value="1"/>
</dbReference>
<dbReference type="InterPro" id="IPR006342">
    <property type="entry name" value="FkbM_mtfrase"/>
</dbReference>
<name>A0A9P0EB40_NEZVI</name>
<dbReference type="Gene3D" id="3.40.50.150">
    <property type="entry name" value="Vaccinia Virus protein VP39"/>
    <property type="match status" value="1"/>
</dbReference>
<dbReference type="GO" id="GO:0006888">
    <property type="term" value="P:endoplasmic reticulum to Golgi vesicle-mediated transport"/>
    <property type="evidence" value="ECO:0007669"/>
    <property type="project" value="TreeGrafter"/>
</dbReference>
<feature type="domain" description="Methyltransferase FkbM" evidence="1">
    <location>
        <begin position="120"/>
        <end position="275"/>
    </location>
</feature>
<dbReference type="Pfam" id="PF05050">
    <property type="entry name" value="Methyltransf_21"/>
    <property type="match status" value="1"/>
</dbReference>
<dbReference type="InterPro" id="IPR053202">
    <property type="entry name" value="EGF_Rcpt_Signaling_Reg"/>
</dbReference>
<dbReference type="GO" id="GO:0005794">
    <property type="term" value="C:Golgi apparatus"/>
    <property type="evidence" value="ECO:0007669"/>
    <property type="project" value="TreeGrafter"/>
</dbReference>
<dbReference type="AlphaFoldDB" id="A0A9P0EB40"/>
<dbReference type="NCBIfam" id="TIGR01444">
    <property type="entry name" value="fkbM_fam"/>
    <property type="match status" value="1"/>
</dbReference>
<sequence>MFKWSRKVKLLLILSLIILFLHIYVNNSYINPNGLFEKTFLNEPDVSKWYNYSEDHLNGPSIQMDDPRLVQKLYTKFLIPPPFPPKPYRLEKSDESDPSMGQSDKIRGILKDKKNGVFLEVGALDGETRSNTLYFERFLNWTGLLIEPDPLNFAQLLTKNRRAWVSPTCLSVKAYPEIALFEQNSNMGKLAWLDSENKSEKNVISVQCFPLYTYLLALNMTHIDYLSIDVEGAELEVLKNLPFQRLNIQTLSVEFAHVPGGKDAIAEYMLSQDYVIDSEVTNPFWLANDFIFRKI</sequence>
<dbReference type="GO" id="GO:0031902">
    <property type="term" value="C:late endosome membrane"/>
    <property type="evidence" value="ECO:0007669"/>
    <property type="project" value="TreeGrafter"/>
</dbReference>
<dbReference type="EMBL" id="OV725077">
    <property type="protein sequence ID" value="CAH1391669.1"/>
    <property type="molecule type" value="Genomic_DNA"/>
</dbReference>
<evidence type="ECO:0000313" key="2">
    <source>
        <dbReference type="EMBL" id="CAH1391669.1"/>
    </source>
</evidence>
<dbReference type="GO" id="GO:0005789">
    <property type="term" value="C:endoplasmic reticulum membrane"/>
    <property type="evidence" value="ECO:0007669"/>
    <property type="project" value="TreeGrafter"/>
</dbReference>
<evidence type="ECO:0000259" key="1">
    <source>
        <dbReference type="Pfam" id="PF05050"/>
    </source>
</evidence>
<evidence type="ECO:0000313" key="3">
    <source>
        <dbReference type="Proteomes" id="UP001152798"/>
    </source>
</evidence>
<dbReference type="SUPFAM" id="SSF53335">
    <property type="entry name" value="S-adenosyl-L-methionine-dependent methyltransferases"/>
    <property type="match status" value="1"/>
</dbReference>
<protein>
    <recommendedName>
        <fullName evidence="1">Methyltransferase FkbM domain-containing protein</fullName>
    </recommendedName>
</protein>
<dbReference type="Proteomes" id="UP001152798">
    <property type="component" value="Chromosome 1"/>
</dbReference>
<dbReference type="PANTHER" id="PTHR34009">
    <property type="entry name" value="PROTEIN STAR"/>
    <property type="match status" value="1"/>
</dbReference>
<dbReference type="GO" id="GO:0016197">
    <property type="term" value="P:endosomal transport"/>
    <property type="evidence" value="ECO:0007669"/>
    <property type="project" value="TreeGrafter"/>
</dbReference>
<keyword evidence="3" id="KW-1185">Reference proteome</keyword>
<dbReference type="InterPro" id="IPR029063">
    <property type="entry name" value="SAM-dependent_MTases_sf"/>
</dbReference>
<dbReference type="GO" id="GO:0005886">
    <property type="term" value="C:plasma membrane"/>
    <property type="evidence" value="ECO:0007669"/>
    <property type="project" value="TreeGrafter"/>
</dbReference>